<dbReference type="EMBL" id="JBHTIO010000036">
    <property type="protein sequence ID" value="MFD0897550.1"/>
    <property type="molecule type" value="Genomic_DNA"/>
</dbReference>
<accession>A0ABW3ECW3</accession>
<dbReference type="EC" id="1.14.-.-" evidence="2"/>
<evidence type="ECO:0000259" key="1">
    <source>
        <dbReference type="Pfam" id="PF03992"/>
    </source>
</evidence>
<dbReference type="RefSeq" id="WP_137638495.1">
    <property type="nucleotide sequence ID" value="NZ_BJDN01000026.1"/>
</dbReference>
<keyword evidence="3" id="KW-1185">Reference proteome</keyword>
<feature type="domain" description="ABM" evidence="1">
    <location>
        <begin position="83"/>
        <end position="144"/>
    </location>
</feature>
<keyword evidence="2" id="KW-0560">Oxidoreductase</keyword>
<dbReference type="InterPro" id="IPR007138">
    <property type="entry name" value="ABM_dom"/>
</dbReference>
<sequence length="168" mass="19634">MIRKIISTFGSQSVLAKYLDREPQRQLLLLKPAETESDFQLLDLSDQPTTFNTPIRYDVRYHSGNNNLTGFFSFMYLTFSSNDEAKVFLAQFDDLAKQADHFIGLNDLFLLRRATGQTEYVIFSTWQRDADFFNWRNSTDFERMKPYLQAGLHVQQVHQANYILAQQA</sequence>
<reference evidence="3" key="1">
    <citation type="journal article" date="2019" name="Int. J. Syst. Evol. Microbiol.">
        <title>The Global Catalogue of Microorganisms (GCM) 10K type strain sequencing project: providing services to taxonomists for standard genome sequencing and annotation.</title>
        <authorList>
            <consortium name="The Broad Institute Genomics Platform"/>
            <consortium name="The Broad Institute Genome Sequencing Center for Infectious Disease"/>
            <person name="Wu L."/>
            <person name="Ma J."/>
        </authorList>
    </citation>
    <scope>NUCLEOTIDE SEQUENCE [LARGE SCALE GENOMIC DNA]</scope>
    <source>
        <strain evidence="3">CCM 8925</strain>
    </source>
</reference>
<organism evidence="2 3">
    <name type="scientific">Loigolactobacillus binensis</name>
    <dbReference type="NCBI Taxonomy" id="2559922"/>
    <lineage>
        <taxon>Bacteria</taxon>
        <taxon>Bacillati</taxon>
        <taxon>Bacillota</taxon>
        <taxon>Bacilli</taxon>
        <taxon>Lactobacillales</taxon>
        <taxon>Lactobacillaceae</taxon>
        <taxon>Loigolactobacillus</taxon>
    </lineage>
</organism>
<dbReference type="Proteomes" id="UP001597104">
    <property type="component" value="Unassembled WGS sequence"/>
</dbReference>
<name>A0ABW3ECW3_9LACO</name>
<dbReference type="InterPro" id="IPR011008">
    <property type="entry name" value="Dimeric_a/b-barrel"/>
</dbReference>
<protein>
    <submittedName>
        <fullName evidence="2">Antibiotic biosynthesis monooxygenase family protein</fullName>
        <ecNumber evidence="2">1.14.-.-</ecNumber>
    </submittedName>
</protein>
<evidence type="ECO:0000313" key="2">
    <source>
        <dbReference type="EMBL" id="MFD0897550.1"/>
    </source>
</evidence>
<dbReference type="SUPFAM" id="SSF54909">
    <property type="entry name" value="Dimeric alpha+beta barrel"/>
    <property type="match status" value="1"/>
</dbReference>
<proteinExistence type="predicted"/>
<dbReference type="Pfam" id="PF03992">
    <property type="entry name" value="ABM"/>
    <property type="match status" value="1"/>
</dbReference>
<evidence type="ECO:0000313" key="3">
    <source>
        <dbReference type="Proteomes" id="UP001597104"/>
    </source>
</evidence>
<dbReference type="GO" id="GO:0004497">
    <property type="term" value="F:monooxygenase activity"/>
    <property type="evidence" value="ECO:0007669"/>
    <property type="project" value="UniProtKB-KW"/>
</dbReference>
<comment type="caution">
    <text evidence="2">The sequence shown here is derived from an EMBL/GenBank/DDBJ whole genome shotgun (WGS) entry which is preliminary data.</text>
</comment>
<dbReference type="Gene3D" id="3.30.70.100">
    <property type="match status" value="1"/>
</dbReference>
<gene>
    <name evidence="2" type="ORF">ACFQZ7_07335</name>
</gene>
<keyword evidence="2" id="KW-0503">Monooxygenase</keyword>